<dbReference type="EMBL" id="JADEXP010000433">
    <property type="protein sequence ID" value="MBE9070439.1"/>
    <property type="molecule type" value="Genomic_DNA"/>
</dbReference>
<evidence type="ECO:0000313" key="2">
    <source>
        <dbReference type="Proteomes" id="UP000615026"/>
    </source>
</evidence>
<protein>
    <submittedName>
        <fullName evidence="1">Uncharacterized protein</fullName>
    </submittedName>
</protein>
<gene>
    <name evidence="1" type="ORF">IQ260_27730</name>
</gene>
<name>A0A928ZZM1_LEPEC</name>
<keyword evidence="2" id="KW-1185">Reference proteome</keyword>
<proteinExistence type="predicted"/>
<reference evidence="1" key="1">
    <citation type="submission" date="2020-10" db="EMBL/GenBank/DDBJ databases">
        <authorList>
            <person name="Castelo-Branco R."/>
            <person name="Eusebio N."/>
            <person name="Adriana R."/>
            <person name="Vieira A."/>
            <person name="Brugerolle De Fraissinette N."/>
            <person name="Rezende De Castro R."/>
            <person name="Schneider M.P."/>
            <person name="Vasconcelos V."/>
            <person name="Leao P.N."/>
        </authorList>
    </citation>
    <scope>NUCLEOTIDE SEQUENCE</scope>
    <source>
        <strain evidence="1">LEGE 11479</strain>
    </source>
</reference>
<organism evidence="1 2">
    <name type="scientific">Leptolyngbya cf. ectocarpi LEGE 11479</name>
    <dbReference type="NCBI Taxonomy" id="1828722"/>
    <lineage>
        <taxon>Bacteria</taxon>
        <taxon>Bacillati</taxon>
        <taxon>Cyanobacteriota</taxon>
        <taxon>Cyanophyceae</taxon>
        <taxon>Leptolyngbyales</taxon>
        <taxon>Leptolyngbyaceae</taxon>
        <taxon>Leptolyngbya group</taxon>
        <taxon>Leptolyngbya</taxon>
    </lineage>
</organism>
<sequence>MTAQLSPAELKTAQDFLSSYDPAQPALANLAHHDGELDASFEDLVADAAGMAAYGEEKKNLKAVFLQNLRREVCGDESFRTQVEEYSKKPGQAVLLTGLIVGVIDLVTLPINPALATVTVLWVLKLGIHTFCDYTEPEKKE</sequence>
<comment type="caution">
    <text evidence="1">The sequence shown here is derived from an EMBL/GenBank/DDBJ whole genome shotgun (WGS) entry which is preliminary data.</text>
</comment>
<dbReference type="AlphaFoldDB" id="A0A928ZZM1"/>
<dbReference type="RefSeq" id="WP_193996303.1">
    <property type="nucleotide sequence ID" value="NZ_JADEXP010000433.1"/>
</dbReference>
<dbReference type="Proteomes" id="UP000615026">
    <property type="component" value="Unassembled WGS sequence"/>
</dbReference>
<evidence type="ECO:0000313" key="1">
    <source>
        <dbReference type="EMBL" id="MBE9070439.1"/>
    </source>
</evidence>
<accession>A0A928ZZM1</accession>